<gene>
    <name evidence="2" type="ORF">BJ508DRAFT_322186</name>
</gene>
<feature type="compositionally biased region" description="Basic and acidic residues" evidence="1">
    <location>
        <begin position="136"/>
        <end position="155"/>
    </location>
</feature>
<organism evidence="2 3">
    <name type="scientific">Ascobolus immersus RN42</name>
    <dbReference type="NCBI Taxonomy" id="1160509"/>
    <lineage>
        <taxon>Eukaryota</taxon>
        <taxon>Fungi</taxon>
        <taxon>Dikarya</taxon>
        <taxon>Ascomycota</taxon>
        <taxon>Pezizomycotina</taxon>
        <taxon>Pezizomycetes</taxon>
        <taxon>Pezizales</taxon>
        <taxon>Ascobolaceae</taxon>
        <taxon>Ascobolus</taxon>
    </lineage>
</organism>
<protein>
    <submittedName>
        <fullName evidence="2">Uncharacterized protein</fullName>
    </submittedName>
</protein>
<evidence type="ECO:0000256" key="1">
    <source>
        <dbReference type="SAM" id="MobiDB-lite"/>
    </source>
</evidence>
<reference evidence="2 3" key="1">
    <citation type="journal article" date="2018" name="Nat. Ecol. Evol.">
        <title>Pezizomycetes genomes reveal the molecular basis of ectomycorrhizal truffle lifestyle.</title>
        <authorList>
            <person name="Murat C."/>
            <person name="Payen T."/>
            <person name="Noel B."/>
            <person name="Kuo A."/>
            <person name="Morin E."/>
            <person name="Chen J."/>
            <person name="Kohler A."/>
            <person name="Krizsan K."/>
            <person name="Balestrini R."/>
            <person name="Da Silva C."/>
            <person name="Montanini B."/>
            <person name="Hainaut M."/>
            <person name="Levati E."/>
            <person name="Barry K.W."/>
            <person name="Belfiori B."/>
            <person name="Cichocki N."/>
            <person name="Clum A."/>
            <person name="Dockter R.B."/>
            <person name="Fauchery L."/>
            <person name="Guy J."/>
            <person name="Iotti M."/>
            <person name="Le Tacon F."/>
            <person name="Lindquist E.A."/>
            <person name="Lipzen A."/>
            <person name="Malagnac F."/>
            <person name="Mello A."/>
            <person name="Molinier V."/>
            <person name="Miyauchi S."/>
            <person name="Poulain J."/>
            <person name="Riccioni C."/>
            <person name="Rubini A."/>
            <person name="Sitrit Y."/>
            <person name="Splivallo R."/>
            <person name="Traeger S."/>
            <person name="Wang M."/>
            <person name="Zifcakova L."/>
            <person name="Wipf D."/>
            <person name="Zambonelli A."/>
            <person name="Paolocci F."/>
            <person name="Nowrousian M."/>
            <person name="Ottonello S."/>
            <person name="Baldrian P."/>
            <person name="Spatafora J.W."/>
            <person name="Henrissat B."/>
            <person name="Nagy L.G."/>
            <person name="Aury J.M."/>
            <person name="Wincker P."/>
            <person name="Grigoriev I.V."/>
            <person name="Bonfante P."/>
            <person name="Martin F.M."/>
        </authorList>
    </citation>
    <scope>NUCLEOTIDE SEQUENCE [LARGE SCALE GENOMIC DNA]</scope>
    <source>
        <strain evidence="2 3">RN42</strain>
    </source>
</reference>
<sequence length="516" mass="58721">MDYEDQELVAYEMPATPPPSKCKSLSVSDEDKYASRKCVPHDQNRHEEEVTYEEAIAESLSRPSVPIEVIAMDLYRKKARDNGVRPRGLPAPSKKERSYMVQKRKFNHMSAATEDDSNPEDCRGQSGNGRIKKSKNGHEQQKRRVKDYDRPVVERHAHKHARRPANEYEVPHHRQHSGSTRIASLQSSRRGHDDIHTSNGHHTLHSCPPGIKAHQQPPSITRPHSEDNGQYMSHVIHANEAIIHTNAYVAHRRRLNIEKHDQHSNRRLAVAGREYHIQTRRRGFDRSEMSMESDFSCHGASSCSETGEDPTFCSDTDWCCMEKETSLLPGHSLPISYDPMDYHSNRRIYDTWRQFYHYQQNSTRIPKTNTPPPDASALSRTSLSLPDVSFEGASVSGQIAGSDLIGEMSSNDKVFGITDRMELPSINGLVCGGIQIVYNQARGYNEALMMDTENNRPLAWISGDSVEVMKHMACNAPVRVFLRWTRRERCLELSSGLFYYRMRGVAHWVVLPGAVL</sequence>
<dbReference type="AlphaFoldDB" id="A0A3N4IPC4"/>
<name>A0A3N4IPC4_ASCIM</name>
<feature type="region of interest" description="Disordered" evidence="1">
    <location>
        <begin position="1"/>
        <end position="28"/>
    </location>
</feature>
<keyword evidence="3" id="KW-1185">Reference proteome</keyword>
<evidence type="ECO:0000313" key="3">
    <source>
        <dbReference type="Proteomes" id="UP000275078"/>
    </source>
</evidence>
<proteinExistence type="predicted"/>
<evidence type="ECO:0000313" key="2">
    <source>
        <dbReference type="EMBL" id="RPA86040.1"/>
    </source>
</evidence>
<dbReference type="Proteomes" id="UP000275078">
    <property type="component" value="Unassembled WGS sequence"/>
</dbReference>
<dbReference type="EMBL" id="ML119651">
    <property type="protein sequence ID" value="RPA86040.1"/>
    <property type="molecule type" value="Genomic_DNA"/>
</dbReference>
<feature type="region of interest" description="Disordered" evidence="1">
    <location>
        <begin position="109"/>
        <end position="221"/>
    </location>
</feature>
<accession>A0A3N4IPC4</accession>
<feature type="compositionally biased region" description="Polar residues" evidence="1">
    <location>
        <begin position="177"/>
        <end position="188"/>
    </location>
</feature>